<protein>
    <submittedName>
        <fullName evidence="2">Regulatory protein Rha</fullName>
    </submittedName>
</protein>
<proteinExistence type="predicted"/>
<sequence>MKQIEQTITTLEVAEMMETEHYKILEKLEGTKDKKTKGIIPTMCAHEIVVADYFKESTYQDAQDKPRKCYLVTKIGCDFLANKFTGEKGILFTAKYVKRFRDMEQIIVNKILPVQELSPELQLFKSIFDQVAKQELENKQIKQDVQEVRHNVEDIREIVALNPNDWRKDSSALINKMALTCGGYEHIRVIREESYKLLEQRFGVALGIRLTNKKKTMSLNGVCKSRLDKLNQLDVIAEDKKLIEGYIAIIKEMAVKYKISL</sequence>
<evidence type="ECO:0000313" key="2">
    <source>
        <dbReference type="EMBL" id="PXV85129.1"/>
    </source>
</evidence>
<dbReference type="AlphaFoldDB" id="A0A318EL40"/>
<name>A0A318EL40_9FIRM</name>
<organism evidence="2 3">
    <name type="scientific">Lachnotalea glycerini</name>
    <dbReference type="NCBI Taxonomy" id="1763509"/>
    <lineage>
        <taxon>Bacteria</taxon>
        <taxon>Bacillati</taxon>
        <taxon>Bacillota</taxon>
        <taxon>Clostridia</taxon>
        <taxon>Lachnospirales</taxon>
        <taxon>Lachnospiraceae</taxon>
        <taxon>Lachnotalea</taxon>
    </lineage>
</organism>
<gene>
    <name evidence="2" type="ORF">C8E03_11953</name>
</gene>
<accession>A0A318EL40</accession>
<feature type="coiled-coil region" evidence="1">
    <location>
        <begin position="131"/>
        <end position="158"/>
    </location>
</feature>
<keyword evidence="1" id="KW-0175">Coiled coil</keyword>
<dbReference type="Pfam" id="PF09669">
    <property type="entry name" value="Phage_pRha"/>
    <property type="match status" value="1"/>
</dbReference>
<dbReference type="InterPro" id="IPR014054">
    <property type="entry name" value="Phage_regulatory_Rha"/>
</dbReference>
<dbReference type="Proteomes" id="UP000247523">
    <property type="component" value="Unassembled WGS sequence"/>
</dbReference>
<dbReference type="RefSeq" id="WP_110292000.1">
    <property type="nucleotide sequence ID" value="NZ_QICS01000019.1"/>
</dbReference>
<dbReference type="EMBL" id="QICS01000019">
    <property type="protein sequence ID" value="PXV85129.1"/>
    <property type="molecule type" value="Genomic_DNA"/>
</dbReference>
<evidence type="ECO:0000256" key="1">
    <source>
        <dbReference type="SAM" id="Coils"/>
    </source>
</evidence>
<comment type="caution">
    <text evidence="2">The sequence shown here is derived from an EMBL/GenBank/DDBJ whole genome shotgun (WGS) entry which is preliminary data.</text>
</comment>
<reference evidence="2 3" key="1">
    <citation type="submission" date="2018-05" db="EMBL/GenBank/DDBJ databases">
        <title>Genomic Encyclopedia of Type Strains, Phase IV (KMG-IV): sequencing the most valuable type-strain genomes for metagenomic binning, comparative biology and taxonomic classification.</title>
        <authorList>
            <person name="Goeker M."/>
        </authorList>
    </citation>
    <scope>NUCLEOTIDE SEQUENCE [LARGE SCALE GENOMIC DNA]</scope>
    <source>
        <strain evidence="2 3">DSM 28816</strain>
    </source>
</reference>
<evidence type="ECO:0000313" key="3">
    <source>
        <dbReference type="Proteomes" id="UP000247523"/>
    </source>
</evidence>